<dbReference type="Pfam" id="PF07690">
    <property type="entry name" value="MFS_1"/>
    <property type="match status" value="1"/>
</dbReference>
<feature type="transmembrane region" description="Helical" evidence="4">
    <location>
        <begin position="305"/>
        <end position="326"/>
    </location>
</feature>
<keyword evidence="2 4" id="KW-1133">Transmembrane helix</keyword>
<feature type="transmembrane region" description="Helical" evidence="4">
    <location>
        <begin position="20"/>
        <end position="42"/>
    </location>
</feature>
<dbReference type="InterPro" id="IPR036259">
    <property type="entry name" value="MFS_trans_sf"/>
</dbReference>
<feature type="transmembrane region" description="Helical" evidence="4">
    <location>
        <begin position="49"/>
        <end position="75"/>
    </location>
</feature>
<proteinExistence type="predicted"/>
<reference evidence="6" key="1">
    <citation type="submission" date="2022-05" db="EMBL/GenBank/DDBJ databases">
        <title>Sphingomonas sp. strain RP10 Genome sequencing and assembly.</title>
        <authorList>
            <person name="Kim I."/>
        </authorList>
    </citation>
    <scope>NUCLEOTIDE SEQUENCE</scope>
    <source>
        <strain evidence="6">RP10</strain>
    </source>
</reference>
<feature type="transmembrane region" description="Helical" evidence="4">
    <location>
        <begin position="218"/>
        <end position="242"/>
    </location>
</feature>
<dbReference type="Proteomes" id="UP001139486">
    <property type="component" value="Unassembled WGS sequence"/>
</dbReference>
<feature type="transmembrane region" description="Helical" evidence="4">
    <location>
        <begin position="282"/>
        <end position="299"/>
    </location>
</feature>
<accession>A0A9X2HX84</accession>
<keyword evidence="7" id="KW-1185">Reference proteome</keyword>
<dbReference type="EMBL" id="JAMLDY010000017">
    <property type="protein sequence ID" value="MCP3735906.1"/>
    <property type="molecule type" value="Genomic_DNA"/>
</dbReference>
<evidence type="ECO:0000313" key="7">
    <source>
        <dbReference type="Proteomes" id="UP001139486"/>
    </source>
</evidence>
<dbReference type="InterPro" id="IPR050327">
    <property type="entry name" value="Proton-linked_MCT"/>
</dbReference>
<keyword evidence="1 4" id="KW-0812">Transmembrane</keyword>
<evidence type="ECO:0000256" key="4">
    <source>
        <dbReference type="SAM" id="Phobius"/>
    </source>
</evidence>
<feature type="transmembrane region" description="Helical" evidence="4">
    <location>
        <begin position="95"/>
        <end position="121"/>
    </location>
</feature>
<dbReference type="InterPro" id="IPR020846">
    <property type="entry name" value="MFS_dom"/>
</dbReference>
<feature type="transmembrane region" description="Helical" evidence="4">
    <location>
        <begin position="369"/>
        <end position="392"/>
    </location>
</feature>
<protein>
    <submittedName>
        <fullName evidence="6">MFS transporter</fullName>
    </submittedName>
</protein>
<evidence type="ECO:0000259" key="5">
    <source>
        <dbReference type="PROSITE" id="PS50850"/>
    </source>
</evidence>
<feature type="transmembrane region" description="Helical" evidence="4">
    <location>
        <begin position="169"/>
        <end position="189"/>
    </location>
</feature>
<comment type="caution">
    <text evidence="6">The sequence shown here is derived from an EMBL/GenBank/DDBJ whole genome shotgun (WGS) entry which is preliminary data.</text>
</comment>
<sequence length="405" mass="41147">MATAFAPPHTGTARAMVVRALIAQNLTIGCAFGGFGVTLLALQARYQVPLGVVSMGLALVVLTMSLAGPFVAVAVRRLGLRATMLIGITLSGSGYVVLALAGTIAIALVAFALLIGIGVALSGSLPTSLLAGGWYPHMRGRAVGIAMMPILVMVMPIVGQSVIAMHGLSAFYGAMALLHLVLVPVILGVRDPPFIPDAREVVSDDPGVTTVAILRRPAFWCIVLGGGLLNAVGITGVSHIVAIAVERGIAPSQAAMIAAILGGASIAGSLVSGWCADRFGGAWAMATMAAAFAIGWAVIANTTLLAPMIAATLLIGMAGSGVFTASNVLITRLFGFLLLGRVIGLMSLFGLPLLFLLPPAAGLLHDRAASYAPVMLTIVAICAATAALLLFVGRSERRVMAGVGV</sequence>
<evidence type="ECO:0000313" key="6">
    <source>
        <dbReference type="EMBL" id="MCP3735906.1"/>
    </source>
</evidence>
<dbReference type="PANTHER" id="PTHR11360:SF284">
    <property type="entry name" value="EG:103B4.3 PROTEIN-RELATED"/>
    <property type="match status" value="1"/>
</dbReference>
<evidence type="ECO:0000256" key="1">
    <source>
        <dbReference type="ARBA" id="ARBA00022692"/>
    </source>
</evidence>
<organism evidence="6 7">
    <name type="scientific">Sphingomonas liriopis</name>
    <dbReference type="NCBI Taxonomy" id="2949094"/>
    <lineage>
        <taxon>Bacteria</taxon>
        <taxon>Pseudomonadati</taxon>
        <taxon>Pseudomonadota</taxon>
        <taxon>Alphaproteobacteria</taxon>
        <taxon>Sphingomonadales</taxon>
        <taxon>Sphingomonadaceae</taxon>
        <taxon>Sphingomonas</taxon>
    </lineage>
</organism>
<dbReference type="PROSITE" id="PS50850">
    <property type="entry name" value="MFS"/>
    <property type="match status" value="1"/>
</dbReference>
<dbReference type="RefSeq" id="WP_254289901.1">
    <property type="nucleotide sequence ID" value="NZ_JAMLDY010000017.1"/>
</dbReference>
<evidence type="ECO:0000256" key="3">
    <source>
        <dbReference type="ARBA" id="ARBA00023136"/>
    </source>
</evidence>
<feature type="transmembrane region" description="Helical" evidence="4">
    <location>
        <begin position="254"/>
        <end position="275"/>
    </location>
</feature>
<dbReference type="InterPro" id="IPR011701">
    <property type="entry name" value="MFS"/>
</dbReference>
<evidence type="ECO:0000256" key="2">
    <source>
        <dbReference type="ARBA" id="ARBA00022989"/>
    </source>
</evidence>
<name>A0A9X2HX84_9SPHN</name>
<dbReference type="Gene3D" id="1.20.1250.20">
    <property type="entry name" value="MFS general substrate transporter like domains"/>
    <property type="match status" value="1"/>
</dbReference>
<keyword evidence="3 4" id="KW-0472">Membrane</keyword>
<dbReference type="AlphaFoldDB" id="A0A9X2HX84"/>
<feature type="domain" description="Major facilitator superfamily (MFS) profile" evidence="5">
    <location>
        <begin position="13"/>
        <end position="398"/>
    </location>
</feature>
<feature type="transmembrane region" description="Helical" evidence="4">
    <location>
        <begin position="333"/>
        <end position="357"/>
    </location>
</feature>
<dbReference type="GO" id="GO:0022857">
    <property type="term" value="F:transmembrane transporter activity"/>
    <property type="evidence" value="ECO:0007669"/>
    <property type="project" value="InterPro"/>
</dbReference>
<feature type="transmembrane region" description="Helical" evidence="4">
    <location>
        <begin position="142"/>
        <end position="163"/>
    </location>
</feature>
<dbReference type="SUPFAM" id="SSF103473">
    <property type="entry name" value="MFS general substrate transporter"/>
    <property type="match status" value="1"/>
</dbReference>
<dbReference type="PANTHER" id="PTHR11360">
    <property type="entry name" value="MONOCARBOXYLATE TRANSPORTER"/>
    <property type="match status" value="1"/>
</dbReference>
<gene>
    <name evidence="6" type="ORF">M9979_13605</name>
</gene>